<keyword evidence="4" id="KW-1185">Reference proteome</keyword>
<name>A0ABS4KWP9_STRAV</name>
<organism evidence="3 4">
    <name type="scientific">Streptomyces avidinii</name>
    <dbReference type="NCBI Taxonomy" id="1895"/>
    <lineage>
        <taxon>Bacteria</taxon>
        <taxon>Bacillati</taxon>
        <taxon>Actinomycetota</taxon>
        <taxon>Actinomycetes</taxon>
        <taxon>Kitasatosporales</taxon>
        <taxon>Streptomycetaceae</taxon>
        <taxon>Streptomyces</taxon>
    </lineage>
</organism>
<comment type="caution">
    <text evidence="3">The sequence shown here is derived from an EMBL/GenBank/DDBJ whole genome shotgun (WGS) entry which is preliminary data.</text>
</comment>
<keyword evidence="2" id="KW-0812">Transmembrane</keyword>
<gene>
    <name evidence="3" type="ORF">J2Z77_000223</name>
</gene>
<evidence type="ECO:0000313" key="4">
    <source>
        <dbReference type="Proteomes" id="UP001519310"/>
    </source>
</evidence>
<keyword evidence="2" id="KW-1133">Transmembrane helix</keyword>
<dbReference type="EMBL" id="JAGGLQ010000001">
    <property type="protein sequence ID" value="MBP2034439.1"/>
    <property type="molecule type" value="Genomic_DNA"/>
</dbReference>
<feature type="transmembrane region" description="Helical" evidence="2">
    <location>
        <begin position="7"/>
        <end position="26"/>
    </location>
</feature>
<proteinExistence type="predicted"/>
<evidence type="ECO:0000256" key="2">
    <source>
        <dbReference type="SAM" id="Phobius"/>
    </source>
</evidence>
<dbReference type="RefSeq" id="WP_189964933.1">
    <property type="nucleotide sequence ID" value="NZ_BMVL01000002.1"/>
</dbReference>
<evidence type="ECO:0008006" key="5">
    <source>
        <dbReference type="Google" id="ProtNLM"/>
    </source>
</evidence>
<feature type="region of interest" description="Disordered" evidence="1">
    <location>
        <begin position="58"/>
        <end position="111"/>
    </location>
</feature>
<keyword evidence="2" id="KW-0472">Membrane</keyword>
<dbReference type="Proteomes" id="UP001519310">
    <property type="component" value="Unassembled WGS sequence"/>
</dbReference>
<accession>A0ABS4KWP9</accession>
<feature type="transmembrane region" description="Helical" evidence="2">
    <location>
        <begin position="32"/>
        <end position="53"/>
    </location>
</feature>
<evidence type="ECO:0000313" key="3">
    <source>
        <dbReference type="EMBL" id="MBP2034439.1"/>
    </source>
</evidence>
<protein>
    <recommendedName>
        <fullName evidence="5">Secreted protein</fullName>
    </recommendedName>
</protein>
<reference evidence="3 4" key="1">
    <citation type="submission" date="2021-03" db="EMBL/GenBank/DDBJ databases">
        <title>Genomic Encyclopedia of Type Strains, Phase IV (KMG-IV): sequencing the most valuable type-strain genomes for metagenomic binning, comparative biology and taxonomic classification.</title>
        <authorList>
            <person name="Goeker M."/>
        </authorList>
    </citation>
    <scope>NUCLEOTIDE SEQUENCE [LARGE SCALE GENOMIC DNA]</scope>
    <source>
        <strain evidence="3 4">DSM 40526</strain>
    </source>
</reference>
<sequence>MTQGWKITVVVLAVVGVVSTPLIWLLNSPGAGELAGASMQVAVGLAALLWALFQQQSSAGPTDRAERTGKASRGGITGIKRRGGRGRGSATAKKTGDASGPGSLSGIEYTD</sequence>
<evidence type="ECO:0000256" key="1">
    <source>
        <dbReference type="SAM" id="MobiDB-lite"/>
    </source>
</evidence>